<sequence>MPLDASSLLDQEKPVKRLLTAHRIALDPRKEQSELFTQCAGIARFSWNWALDRWQKAYAARKLGSSLPSLSEAALRRDLNAIKAQEFPWMLRAPKGVPQQAVKNLGSAFKAFFEGRARYPNFKARGRCRDSFRPDNGPGTFRIDGKRLKLPRIGWVRMHEALRFGADLNPVMKSVIISREADRWFAAISVEIDHHAADLTGLPSCGVDLGITHLATLSDGRKVAGPKSLRKNLKRLARLQKAHARKMKGGKNRARSRLRVARLHARIRNIRHDSLHKLTTMLSSEYSAIAIEDLNVRGMMANRRLSRAISDMGFFEFRRQLTYKVARSGGRLVVADRFFASSKTCYHCKEKVESLPLSVRFWACASCGALNDRDLNASMNLRNLAGSEGSDACPVTACGVKGADAERGLDVKPVTVKQELEYDQEKSDP</sequence>
<dbReference type="Proteomes" id="UP000249364">
    <property type="component" value="Unassembled WGS sequence"/>
</dbReference>
<dbReference type="Pfam" id="PF01385">
    <property type="entry name" value="OrfB_IS605"/>
    <property type="match status" value="1"/>
</dbReference>
<keyword evidence="11" id="KW-1185">Reference proteome</keyword>
<evidence type="ECO:0000256" key="2">
    <source>
        <dbReference type="ARBA" id="ARBA00022578"/>
    </source>
</evidence>
<dbReference type="InterPro" id="IPR001959">
    <property type="entry name" value="Transposase"/>
</dbReference>
<feature type="domain" description="Probable transposase IS891/IS1136/IS1341" evidence="7">
    <location>
        <begin position="188"/>
        <end position="302"/>
    </location>
</feature>
<dbReference type="EMBL" id="QKZQ01000006">
    <property type="protein sequence ID" value="PZX45710.1"/>
    <property type="molecule type" value="Genomic_DNA"/>
</dbReference>
<proteinExistence type="inferred from homology"/>
<dbReference type="GO" id="GO:0032196">
    <property type="term" value="P:transposition"/>
    <property type="evidence" value="ECO:0007669"/>
    <property type="project" value="UniProtKB-KW"/>
</dbReference>
<evidence type="ECO:0000313" key="11">
    <source>
        <dbReference type="Proteomes" id="UP000249364"/>
    </source>
</evidence>
<keyword evidence="4" id="KW-0862">Zinc</keyword>
<evidence type="ECO:0000256" key="4">
    <source>
        <dbReference type="ARBA" id="ARBA00022833"/>
    </source>
</evidence>
<evidence type="ECO:0000256" key="1">
    <source>
        <dbReference type="ARBA" id="ARBA00008761"/>
    </source>
</evidence>
<dbReference type="GO" id="GO:0046872">
    <property type="term" value="F:metal ion binding"/>
    <property type="evidence" value="ECO:0007669"/>
    <property type="project" value="UniProtKB-KW"/>
</dbReference>
<dbReference type="Pfam" id="PF07282">
    <property type="entry name" value="Cas12f1-like_TNB"/>
    <property type="match status" value="1"/>
</dbReference>
<name>A0A2W7QIG1_9RHOB</name>
<dbReference type="RefSeq" id="WP_211307053.1">
    <property type="nucleotide sequence ID" value="NZ_MEHT01000018.1"/>
</dbReference>
<dbReference type="GO" id="GO:0006310">
    <property type="term" value="P:DNA recombination"/>
    <property type="evidence" value="ECO:0007669"/>
    <property type="project" value="UniProtKB-KW"/>
</dbReference>
<protein>
    <submittedName>
        <fullName evidence="10">Putative transposase</fullName>
    </submittedName>
</protein>
<evidence type="ECO:0000259" key="7">
    <source>
        <dbReference type="Pfam" id="PF01385"/>
    </source>
</evidence>
<reference evidence="10 11" key="1">
    <citation type="submission" date="2018-06" db="EMBL/GenBank/DDBJ databases">
        <title>Genomic Encyclopedia of Archaeal and Bacterial Type Strains, Phase II (KMG-II): from individual species to whole genera.</title>
        <authorList>
            <person name="Goeker M."/>
        </authorList>
    </citation>
    <scope>NUCLEOTIDE SEQUENCE [LARGE SCALE GENOMIC DNA]</scope>
    <source>
        <strain evidence="10 11">DSM 13087</strain>
    </source>
</reference>
<feature type="domain" description="Transposase putative helix-turn-helix" evidence="9">
    <location>
        <begin position="19"/>
        <end position="62"/>
    </location>
</feature>
<evidence type="ECO:0000256" key="6">
    <source>
        <dbReference type="ARBA" id="ARBA00023172"/>
    </source>
</evidence>
<dbReference type="InterPro" id="IPR021027">
    <property type="entry name" value="Transposase_put_HTH"/>
</dbReference>
<evidence type="ECO:0000259" key="8">
    <source>
        <dbReference type="Pfam" id="PF07282"/>
    </source>
</evidence>
<comment type="similarity">
    <text evidence="1">In the C-terminal section; belongs to the transposase 35 family.</text>
</comment>
<accession>A0A2W7QIG1</accession>
<dbReference type="InterPro" id="IPR010095">
    <property type="entry name" value="Cas12f1-like_TNB"/>
</dbReference>
<evidence type="ECO:0000256" key="3">
    <source>
        <dbReference type="ARBA" id="ARBA00022723"/>
    </source>
</evidence>
<feature type="domain" description="Cas12f1-like TNB" evidence="8">
    <location>
        <begin position="314"/>
        <end position="381"/>
    </location>
</feature>
<dbReference type="STRING" id="121821.GCA_001870675_01145"/>
<comment type="caution">
    <text evidence="10">The sequence shown here is derived from an EMBL/GenBank/DDBJ whole genome shotgun (WGS) entry which is preliminary data.</text>
</comment>
<evidence type="ECO:0000256" key="5">
    <source>
        <dbReference type="ARBA" id="ARBA00023125"/>
    </source>
</evidence>
<evidence type="ECO:0000313" key="10">
    <source>
        <dbReference type="EMBL" id="PZX45710.1"/>
    </source>
</evidence>
<keyword evidence="3" id="KW-0479">Metal-binding</keyword>
<organism evidence="10 11">
    <name type="scientific">Roseinatronobacter thiooxidans</name>
    <dbReference type="NCBI Taxonomy" id="121821"/>
    <lineage>
        <taxon>Bacteria</taxon>
        <taxon>Pseudomonadati</taxon>
        <taxon>Pseudomonadota</taxon>
        <taxon>Alphaproteobacteria</taxon>
        <taxon>Rhodobacterales</taxon>
        <taxon>Paracoccaceae</taxon>
        <taxon>Roseinatronobacter</taxon>
    </lineage>
</organism>
<keyword evidence="5" id="KW-0238">DNA-binding</keyword>
<dbReference type="AlphaFoldDB" id="A0A2W7QIG1"/>
<dbReference type="Pfam" id="PF12323">
    <property type="entry name" value="HTH_OrfB_IS605"/>
    <property type="match status" value="1"/>
</dbReference>
<dbReference type="NCBIfam" id="TIGR01766">
    <property type="entry name" value="IS200/IS605 family accessory protein TnpB-like domain"/>
    <property type="match status" value="1"/>
</dbReference>
<dbReference type="GO" id="GO:0003677">
    <property type="term" value="F:DNA binding"/>
    <property type="evidence" value="ECO:0007669"/>
    <property type="project" value="UniProtKB-KW"/>
</dbReference>
<evidence type="ECO:0000259" key="9">
    <source>
        <dbReference type="Pfam" id="PF12323"/>
    </source>
</evidence>
<keyword evidence="6" id="KW-0233">DNA recombination</keyword>
<keyword evidence="2" id="KW-0815">Transposition</keyword>
<gene>
    <name evidence="10" type="ORF">LY56_01735</name>
</gene>
<dbReference type="NCBIfam" id="NF040570">
    <property type="entry name" value="guided_TnpB"/>
    <property type="match status" value="1"/>
</dbReference>